<keyword evidence="3" id="KW-0285">Flavoprotein</keyword>
<sequence length="517" mass="54313">MLDNKLKQQLSSYLQLLQQPVVFTLDTGDSANGTKVRDFLNEVVALSPKLSIAEGQLKRQPSFTVDAKGAAPSGITFAGIPLGHEFESFVLALLQVSGHAPKISAKVRQQIEAIDQDLHFETFASLSCHNCPDVVQALDIMSLLNPHITHTMIEGGMFQDEAEANNIMAVPTVFLNGKEWHNGRATLEQLVNKAQGKAAVAAVDNDVSDQTYDVLIIGGGPAAGSAAVYAGRKGLSTAVVADHMGGQPLETVGIENLIGTDYIEGEQLMQNIQAQMTKYNVTLIDGQTVTGLTAGSPVQVSLKGDTILKGRTVIIATGAHWRNVNVPGEAEFRNKGVAYCPHCDGPLYKGKNVAVIGGGNSGVEAAIDLAGIAKHVSVLEFVPKISADAVLVSKAQSLANVDLITNAQTTAITGDGRVTGMTYTDRATGDSKSLAVDGVFVQIGLVPNTDWLAECVDMNKHGEIVVDEKGATSMANVFAAGDCTNSTYKQIIISMGSGATAALGAFDALAREVTVKA</sequence>
<reference evidence="13 14" key="1">
    <citation type="submission" date="2015-11" db="EMBL/GenBank/DDBJ databases">
        <title>Draft genome sequences of new species of the genus Lactobacillus isolated from orchardgrass silage.</title>
        <authorList>
            <person name="Tohno M."/>
            <person name="Tanizawa Y."/>
            <person name="Arita M."/>
        </authorList>
    </citation>
    <scope>NUCLEOTIDE SEQUENCE [LARGE SCALE GENOMIC DNA]</scope>
    <source>
        <strain evidence="13 14">IWT126</strain>
    </source>
</reference>
<dbReference type="Pfam" id="PF07992">
    <property type="entry name" value="Pyr_redox_2"/>
    <property type="match status" value="1"/>
</dbReference>
<evidence type="ECO:0000256" key="6">
    <source>
        <dbReference type="ARBA" id="ARBA00023027"/>
    </source>
</evidence>
<evidence type="ECO:0000259" key="11">
    <source>
        <dbReference type="Pfam" id="PF07992"/>
    </source>
</evidence>
<accession>A0A1Z5IFW2</accession>
<comment type="cofactor">
    <cofactor evidence="9">
        <name>FAD</name>
        <dbReference type="ChEBI" id="CHEBI:57692"/>
    </cofactor>
    <text evidence="9">Binds 1 FAD per subunit.</text>
</comment>
<dbReference type="NCBIfam" id="TIGR03140">
    <property type="entry name" value="AhpF"/>
    <property type="match status" value="1"/>
</dbReference>
<evidence type="ECO:0000256" key="4">
    <source>
        <dbReference type="ARBA" id="ARBA00022827"/>
    </source>
</evidence>
<dbReference type="CDD" id="cd03026">
    <property type="entry name" value="AhpF_NTD_C"/>
    <property type="match status" value="1"/>
</dbReference>
<organism evidence="13 14">
    <name type="scientific">Secundilactobacillus silagei JCM 19001</name>
    <dbReference type="NCBI Taxonomy" id="1302250"/>
    <lineage>
        <taxon>Bacteria</taxon>
        <taxon>Bacillati</taxon>
        <taxon>Bacillota</taxon>
        <taxon>Bacilli</taxon>
        <taxon>Lactobacillales</taxon>
        <taxon>Lactobacillaceae</taxon>
        <taxon>Secundilactobacillus</taxon>
    </lineage>
</organism>
<dbReference type="InterPro" id="IPR044142">
    <property type="entry name" value="AhpF_NTD_N"/>
</dbReference>
<keyword evidence="8 10" id="KW-0676">Redox-active center</keyword>
<evidence type="ECO:0000256" key="2">
    <source>
        <dbReference type="ARBA" id="ARBA00011738"/>
    </source>
</evidence>
<evidence type="ECO:0000259" key="12">
    <source>
        <dbReference type="Pfam" id="PF13192"/>
    </source>
</evidence>
<dbReference type="InterPro" id="IPR036249">
    <property type="entry name" value="Thioredoxin-like_sf"/>
</dbReference>
<evidence type="ECO:0000256" key="8">
    <source>
        <dbReference type="ARBA" id="ARBA00023284"/>
    </source>
</evidence>
<dbReference type="PRINTS" id="PR00469">
    <property type="entry name" value="PNDRDTASEII"/>
</dbReference>
<proteinExistence type="inferred from homology"/>
<dbReference type="InterPro" id="IPR044141">
    <property type="entry name" value="AhpF_NTD_C"/>
</dbReference>
<dbReference type="InterPro" id="IPR012081">
    <property type="entry name" value="Alkyl_hydroperoxide_Rdtase_suF"/>
</dbReference>
<evidence type="ECO:0000313" key="14">
    <source>
        <dbReference type="Proteomes" id="UP000198402"/>
    </source>
</evidence>
<dbReference type="Gene3D" id="3.50.50.60">
    <property type="entry name" value="FAD/NAD(P)-binding domain"/>
    <property type="match status" value="2"/>
</dbReference>
<evidence type="ECO:0000256" key="7">
    <source>
        <dbReference type="ARBA" id="ARBA00023157"/>
    </source>
</evidence>
<dbReference type="PROSITE" id="PS51354">
    <property type="entry name" value="GLUTAREDOXIN_2"/>
    <property type="match status" value="1"/>
</dbReference>
<dbReference type="Pfam" id="PF13192">
    <property type="entry name" value="Thioredoxin_3"/>
    <property type="match status" value="1"/>
</dbReference>
<dbReference type="SUPFAM" id="SSF51905">
    <property type="entry name" value="FAD/NAD(P)-binding domain"/>
    <property type="match status" value="1"/>
</dbReference>
<keyword evidence="14" id="KW-1185">Reference proteome</keyword>
<dbReference type="Proteomes" id="UP000198402">
    <property type="component" value="Unassembled WGS sequence"/>
</dbReference>
<gene>
    <name evidence="13" type="primary">ahpF</name>
    <name evidence="13" type="ORF">IWT126_00563</name>
</gene>
<keyword evidence="4 9" id="KW-0274">FAD</keyword>
<dbReference type="GO" id="GO:0005829">
    <property type="term" value="C:cytosol"/>
    <property type="evidence" value="ECO:0007669"/>
    <property type="project" value="UniProtKB-ARBA"/>
</dbReference>
<dbReference type="CDD" id="cd02974">
    <property type="entry name" value="AhpF_NTD_N"/>
    <property type="match status" value="1"/>
</dbReference>
<dbReference type="RefSeq" id="WP_054656330.1">
    <property type="nucleotide sequence ID" value="NZ_BBFL01000019.1"/>
</dbReference>
<evidence type="ECO:0000256" key="5">
    <source>
        <dbReference type="ARBA" id="ARBA00023002"/>
    </source>
</evidence>
<feature type="domain" description="Thioredoxin-like fold" evidence="12">
    <location>
        <begin position="125"/>
        <end position="192"/>
    </location>
</feature>
<dbReference type="PROSITE" id="PS00573">
    <property type="entry name" value="PYRIDINE_REDOX_2"/>
    <property type="match status" value="1"/>
</dbReference>
<comment type="subunit">
    <text evidence="2">Homodimer.</text>
</comment>
<dbReference type="InterPro" id="IPR012336">
    <property type="entry name" value="Thioredoxin-like_fold"/>
</dbReference>
<dbReference type="Gene3D" id="3.40.30.80">
    <property type="match status" value="1"/>
</dbReference>
<dbReference type="GO" id="GO:0000302">
    <property type="term" value="P:response to reactive oxygen species"/>
    <property type="evidence" value="ECO:0007669"/>
    <property type="project" value="InterPro"/>
</dbReference>
<dbReference type="PIRSF" id="PIRSF000238">
    <property type="entry name" value="AhpF"/>
    <property type="match status" value="1"/>
</dbReference>
<keyword evidence="6" id="KW-0520">NAD</keyword>
<dbReference type="GO" id="GO:0051287">
    <property type="term" value="F:NAD binding"/>
    <property type="evidence" value="ECO:0007669"/>
    <property type="project" value="InterPro"/>
</dbReference>
<dbReference type="FunFam" id="3.50.50.60:FF:000007">
    <property type="entry name" value="Alkyl hydroperoxide reductase, F subunit"/>
    <property type="match status" value="1"/>
</dbReference>
<dbReference type="OrthoDB" id="9806179at2"/>
<dbReference type="SUPFAM" id="SSF52833">
    <property type="entry name" value="Thioredoxin-like"/>
    <property type="match status" value="2"/>
</dbReference>
<dbReference type="STRING" id="1302250.GCA_001313225_03262"/>
<dbReference type="InterPro" id="IPR050097">
    <property type="entry name" value="Ferredoxin-NADP_redctase_2"/>
</dbReference>
<protein>
    <submittedName>
        <fullName evidence="13">Alkyl hydroperoxide reductase subunit F</fullName>
    </submittedName>
</protein>
<evidence type="ECO:0000256" key="1">
    <source>
        <dbReference type="ARBA" id="ARBA00009333"/>
    </source>
</evidence>
<comment type="caution">
    <text evidence="13">The sequence shown here is derived from an EMBL/GenBank/DDBJ whole genome shotgun (WGS) entry which is preliminary data.</text>
</comment>
<keyword evidence="7 10" id="KW-1015">Disulfide bond</keyword>
<dbReference type="InterPro" id="IPR036188">
    <property type="entry name" value="FAD/NAD-bd_sf"/>
</dbReference>
<dbReference type="EMBL" id="BCMG01000002">
    <property type="protein sequence ID" value="GAX00548.1"/>
    <property type="molecule type" value="Genomic_DNA"/>
</dbReference>
<name>A0A1Z5IFW2_9LACO</name>
<feature type="domain" description="FAD/NAD(P)-binding" evidence="11">
    <location>
        <begin position="212"/>
        <end position="497"/>
    </location>
</feature>
<dbReference type="InterPro" id="IPR008255">
    <property type="entry name" value="Pyr_nucl-diS_OxRdtase_2_AS"/>
</dbReference>
<feature type="binding site" evidence="9">
    <location>
        <begin position="213"/>
        <end position="228"/>
    </location>
    <ligand>
        <name>FAD</name>
        <dbReference type="ChEBI" id="CHEBI:57692"/>
    </ligand>
</feature>
<comment type="similarity">
    <text evidence="1">Belongs to the class-II pyridine nucleotide-disulfide oxidoreductase family.</text>
</comment>
<dbReference type="PANTHER" id="PTHR48105">
    <property type="entry name" value="THIOREDOXIN REDUCTASE 1-RELATED-RELATED"/>
    <property type="match status" value="1"/>
</dbReference>
<feature type="binding site" evidence="9">
    <location>
        <begin position="472"/>
        <end position="482"/>
    </location>
    <ligand>
        <name>FAD</name>
        <dbReference type="ChEBI" id="CHEBI:57692"/>
    </ligand>
</feature>
<dbReference type="GO" id="GO:0016668">
    <property type="term" value="F:oxidoreductase activity, acting on a sulfur group of donors, NAD(P) as acceptor"/>
    <property type="evidence" value="ECO:0007669"/>
    <property type="project" value="UniProtKB-ARBA"/>
</dbReference>
<dbReference type="InterPro" id="IPR023753">
    <property type="entry name" value="FAD/NAD-binding_dom"/>
</dbReference>
<keyword evidence="5" id="KW-0560">Oxidoreductase</keyword>
<dbReference type="PRINTS" id="PR00368">
    <property type="entry name" value="FADPNR"/>
</dbReference>
<evidence type="ECO:0000256" key="10">
    <source>
        <dbReference type="PIRSR" id="PIRSR000238-2"/>
    </source>
</evidence>
<evidence type="ECO:0000256" key="9">
    <source>
        <dbReference type="PIRSR" id="PIRSR000238-1"/>
    </source>
</evidence>
<dbReference type="GO" id="GO:0050660">
    <property type="term" value="F:flavin adenine dinucleotide binding"/>
    <property type="evidence" value="ECO:0007669"/>
    <property type="project" value="InterPro"/>
</dbReference>
<dbReference type="GO" id="GO:0032991">
    <property type="term" value="C:protein-containing complex"/>
    <property type="evidence" value="ECO:0007669"/>
    <property type="project" value="UniProtKB-ARBA"/>
</dbReference>
<feature type="disulfide bond" description="Redox-active" evidence="10">
    <location>
        <begin position="340"/>
        <end position="343"/>
    </location>
</feature>
<dbReference type="GO" id="GO:0102039">
    <property type="term" value="F:NADH-dependent peroxiredoxin activity"/>
    <property type="evidence" value="ECO:0007669"/>
    <property type="project" value="InterPro"/>
</dbReference>
<dbReference type="AlphaFoldDB" id="A0A1Z5IFW2"/>
<evidence type="ECO:0000313" key="13">
    <source>
        <dbReference type="EMBL" id="GAX00548.1"/>
    </source>
</evidence>
<evidence type="ECO:0000256" key="3">
    <source>
        <dbReference type="ARBA" id="ARBA00022630"/>
    </source>
</evidence>